<keyword evidence="2" id="KW-0677">Repeat</keyword>
<protein>
    <submittedName>
        <fullName evidence="4">Guanine nucleotide-binding protein subunit beta-like protein isoform X1</fullName>
    </submittedName>
</protein>
<evidence type="ECO:0000313" key="6">
    <source>
        <dbReference type="Proteomes" id="UP001140949"/>
    </source>
</evidence>
<proteinExistence type="predicted"/>
<dbReference type="InterPro" id="IPR020472">
    <property type="entry name" value="WD40_PAC1"/>
</dbReference>
<gene>
    <name evidence="5" type="ORF">M6B38_309460</name>
    <name evidence="4" type="ORF">M6B38_414500</name>
</gene>
<dbReference type="PANTHER" id="PTHR22847:SF746">
    <property type="entry name" value="OS01G0185400 PROTEIN"/>
    <property type="match status" value="1"/>
</dbReference>
<comment type="caution">
    <text evidence="4">The sequence shown here is derived from an EMBL/GenBank/DDBJ whole genome shotgun (WGS) entry which is preliminary data.</text>
</comment>
<dbReference type="SMART" id="SM00320">
    <property type="entry name" value="WD40"/>
    <property type="match status" value="5"/>
</dbReference>
<dbReference type="Gene3D" id="2.130.10.10">
    <property type="entry name" value="YVTN repeat-like/Quinoprotein amine dehydrogenase"/>
    <property type="match status" value="2"/>
</dbReference>
<organism evidence="4 6">
    <name type="scientific">Iris pallida</name>
    <name type="common">Sweet iris</name>
    <dbReference type="NCBI Taxonomy" id="29817"/>
    <lineage>
        <taxon>Eukaryota</taxon>
        <taxon>Viridiplantae</taxon>
        <taxon>Streptophyta</taxon>
        <taxon>Embryophyta</taxon>
        <taxon>Tracheophyta</taxon>
        <taxon>Spermatophyta</taxon>
        <taxon>Magnoliopsida</taxon>
        <taxon>Liliopsida</taxon>
        <taxon>Asparagales</taxon>
        <taxon>Iridaceae</taxon>
        <taxon>Iridoideae</taxon>
        <taxon>Irideae</taxon>
        <taxon>Iris</taxon>
    </lineage>
</organism>
<dbReference type="InterPro" id="IPR019775">
    <property type="entry name" value="WD40_repeat_CS"/>
</dbReference>
<dbReference type="InterPro" id="IPR001680">
    <property type="entry name" value="WD40_rpt"/>
</dbReference>
<dbReference type="PRINTS" id="PR00320">
    <property type="entry name" value="GPROTEINBRPT"/>
</dbReference>
<dbReference type="PROSITE" id="PS50294">
    <property type="entry name" value="WD_REPEATS_REGION"/>
    <property type="match status" value="1"/>
</dbReference>
<dbReference type="InterPro" id="IPR036322">
    <property type="entry name" value="WD40_repeat_dom_sf"/>
</dbReference>
<evidence type="ECO:0000256" key="3">
    <source>
        <dbReference type="PROSITE-ProRule" id="PRU00221"/>
    </source>
</evidence>
<keyword evidence="6" id="KW-1185">Reference proteome</keyword>
<dbReference type="EMBL" id="JANAVB010009398">
    <property type="protein sequence ID" value="KAJ6840408.1"/>
    <property type="molecule type" value="Genomic_DNA"/>
</dbReference>
<dbReference type="Pfam" id="PF00400">
    <property type="entry name" value="WD40"/>
    <property type="match status" value="3"/>
</dbReference>
<sequence length="486" mass="53676">MEQPPPSLTDLSADALVHCASFLGVRDLSSLAMTCKPLCRVAYSDAIWRRHFSERWPTQRISSEPEGVRQKYLTRHIAVNQLRCHDPKMAFLTQHPFPHSHILLNKSEAFLAQGSIVQQVIIKSPKDEGWWSDYTLLRHNARITCMRLIPLIDTSLFRNEMQNEENVLVTSSSDRTIRLWWKGRSCRSFKGHNGPVTTLADKLLGNCERKVLASGGEDCTVRLWLVGSSGKRHPLTMTYHGHGKPISCLSVARYKASLLVSMSTDSRVRVWDASSPSSSSSSCVGMTCVSGPPVGMKCHDTQCYIAAGSSVTAVDLRTMQKVSTTAVHLPKMYSFEMLPSKWLICTGGDGKAMLWDIRKNQAKPEPVAELEPHVGRVTMLHMDPYKVVTGGPSDYHVNVWETGTGFLVNQLDCRVPGESGDYLFGLSAMAVDGCRIITSGCTEEPGILYFRDFSNCSVPVSSLGSSSDSDCSSGSKFWDSQLLSCA</sequence>
<dbReference type="SUPFAM" id="SSF81383">
    <property type="entry name" value="F-box domain"/>
    <property type="match status" value="1"/>
</dbReference>
<reference evidence="4" key="2">
    <citation type="submission" date="2023-04" db="EMBL/GenBank/DDBJ databases">
        <authorList>
            <person name="Bruccoleri R.E."/>
            <person name="Oakeley E.J."/>
            <person name="Faust A.-M."/>
            <person name="Dessus-Babus S."/>
            <person name="Altorfer M."/>
            <person name="Burckhardt D."/>
            <person name="Oertli M."/>
            <person name="Naumann U."/>
            <person name="Petersen F."/>
            <person name="Wong J."/>
        </authorList>
    </citation>
    <scope>NUCLEOTIDE SEQUENCE</scope>
    <source>
        <strain evidence="4">GSM-AAB239-AS_SAM_17_03QT</strain>
        <tissue evidence="4">Leaf</tissue>
    </source>
</reference>
<evidence type="ECO:0000256" key="2">
    <source>
        <dbReference type="ARBA" id="ARBA00022737"/>
    </source>
</evidence>
<dbReference type="SUPFAM" id="SSF50978">
    <property type="entry name" value="WD40 repeat-like"/>
    <property type="match status" value="1"/>
</dbReference>
<dbReference type="EMBL" id="JANAVB010028196">
    <property type="protein sequence ID" value="KAJ6816528.1"/>
    <property type="molecule type" value="Genomic_DNA"/>
</dbReference>
<dbReference type="PANTHER" id="PTHR22847">
    <property type="entry name" value="WD40 REPEAT PROTEIN"/>
    <property type="match status" value="1"/>
</dbReference>
<dbReference type="Gene3D" id="1.20.1280.50">
    <property type="match status" value="1"/>
</dbReference>
<evidence type="ECO:0000313" key="4">
    <source>
        <dbReference type="EMBL" id="KAJ6816528.1"/>
    </source>
</evidence>
<name>A0AAX6FK47_IRIPA</name>
<dbReference type="PROSITE" id="PS50082">
    <property type="entry name" value="WD_REPEATS_2"/>
    <property type="match status" value="1"/>
</dbReference>
<feature type="repeat" description="WD" evidence="3">
    <location>
        <begin position="239"/>
        <end position="281"/>
    </location>
</feature>
<dbReference type="AlphaFoldDB" id="A0AAX6FK47"/>
<evidence type="ECO:0000256" key="1">
    <source>
        <dbReference type="ARBA" id="ARBA00022574"/>
    </source>
</evidence>
<accession>A0AAX6FK47</accession>
<keyword evidence="1 3" id="KW-0853">WD repeat</keyword>
<reference evidence="4" key="1">
    <citation type="journal article" date="2023" name="GigaByte">
        <title>Genome assembly of the bearded iris, Iris pallida Lam.</title>
        <authorList>
            <person name="Bruccoleri R.E."/>
            <person name="Oakeley E.J."/>
            <person name="Faust A.M.E."/>
            <person name="Altorfer M."/>
            <person name="Dessus-Babus S."/>
            <person name="Burckhardt D."/>
            <person name="Oertli M."/>
            <person name="Naumann U."/>
            <person name="Petersen F."/>
            <person name="Wong J."/>
        </authorList>
    </citation>
    <scope>NUCLEOTIDE SEQUENCE</scope>
    <source>
        <strain evidence="4">GSM-AAB239-AS_SAM_17_03QT</strain>
    </source>
</reference>
<dbReference type="Proteomes" id="UP001140949">
    <property type="component" value="Unassembled WGS sequence"/>
</dbReference>
<evidence type="ECO:0000313" key="5">
    <source>
        <dbReference type="EMBL" id="KAJ6840408.1"/>
    </source>
</evidence>
<dbReference type="InterPro" id="IPR015943">
    <property type="entry name" value="WD40/YVTN_repeat-like_dom_sf"/>
</dbReference>
<dbReference type="InterPro" id="IPR036047">
    <property type="entry name" value="F-box-like_dom_sf"/>
</dbReference>
<dbReference type="PROSITE" id="PS00678">
    <property type="entry name" value="WD_REPEATS_1"/>
    <property type="match status" value="1"/>
</dbReference>